<evidence type="ECO:0000313" key="1">
    <source>
        <dbReference type="EMBL" id="GAA0439353.1"/>
    </source>
</evidence>
<name>A0ABP3J6A3_9ACTN</name>
<keyword evidence="2" id="KW-1185">Reference proteome</keyword>
<protein>
    <submittedName>
        <fullName evidence="1">Uncharacterized protein</fullName>
    </submittedName>
</protein>
<gene>
    <name evidence="1" type="ORF">GCM10010357_70970</name>
</gene>
<comment type="caution">
    <text evidence="1">The sequence shown here is derived from an EMBL/GenBank/DDBJ whole genome shotgun (WGS) entry which is preliminary data.</text>
</comment>
<dbReference type="RefSeq" id="WP_344033241.1">
    <property type="nucleotide sequence ID" value="NZ_BAAABX010000093.1"/>
</dbReference>
<sequence>MPRKHARKEDLADLKEELGVKHHVAVAILDHPERDRIREVMLQDRDVQTVDAAVAILEDPGNDPLCERCGWTVSMVCPECPGCGCYNGQCSGWRHGEYQEEMDAATGEIREYECDCGWYGSGFHCCDCGANHEYHCDC</sequence>
<dbReference type="EMBL" id="BAAABX010000093">
    <property type="protein sequence ID" value="GAA0439353.1"/>
    <property type="molecule type" value="Genomic_DNA"/>
</dbReference>
<reference evidence="2" key="1">
    <citation type="journal article" date="2019" name="Int. J. Syst. Evol. Microbiol.">
        <title>The Global Catalogue of Microorganisms (GCM) 10K type strain sequencing project: providing services to taxonomists for standard genome sequencing and annotation.</title>
        <authorList>
            <consortium name="The Broad Institute Genomics Platform"/>
            <consortium name="The Broad Institute Genome Sequencing Center for Infectious Disease"/>
            <person name="Wu L."/>
            <person name="Ma J."/>
        </authorList>
    </citation>
    <scope>NUCLEOTIDE SEQUENCE [LARGE SCALE GENOMIC DNA]</scope>
    <source>
        <strain evidence="2">JCM 4788</strain>
    </source>
</reference>
<evidence type="ECO:0000313" key="2">
    <source>
        <dbReference type="Proteomes" id="UP001500879"/>
    </source>
</evidence>
<organism evidence="1 2">
    <name type="scientific">Streptomyces luteireticuli</name>
    <dbReference type="NCBI Taxonomy" id="173858"/>
    <lineage>
        <taxon>Bacteria</taxon>
        <taxon>Bacillati</taxon>
        <taxon>Actinomycetota</taxon>
        <taxon>Actinomycetes</taxon>
        <taxon>Kitasatosporales</taxon>
        <taxon>Streptomycetaceae</taxon>
        <taxon>Streptomyces</taxon>
    </lineage>
</organism>
<proteinExistence type="predicted"/>
<dbReference type="Proteomes" id="UP001500879">
    <property type="component" value="Unassembled WGS sequence"/>
</dbReference>
<accession>A0ABP3J6A3</accession>